<reference evidence="1" key="2">
    <citation type="submission" date="2009-09" db="EMBL/GenBank/DDBJ databases">
        <title>Complete sequence of chromosome of Candidatus Accumulibacter phosphatis clade IIA str. UW-1.</title>
        <authorList>
            <consortium name="US DOE Joint Genome Institute"/>
            <person name="Martin H.G."/>
            <person name="Ivanova N."/>
            <person name="Kunin V."/>
            <person name="Warnecke F."/>
            <person name="Barry K."/>
            <person name="He S."/>
            <person name="Salamov A."/>
            <person name="Szeto E."/>
            <person name="Dalin E."/>
            <person name="Pangilinan J.L."/>
            <person name="Lapidus A."/>
            <person name="Lowry S."/>
            <person name="Kyrpides N.C."/>
            <person name="McMahon K.D."/>
            <person name="Hugenholtz P."/>
        </authorList>
    </citation>
    <scope>NUCLEOTIDE SEQUENCE [LARGE SCALE GENOMIC DNA]</scope>
    <source>
        <strain evidence="1">UW-1</strain>
    </source>
</reference>
<dbReference type="eggNOG" id="COG1225">
    <property type="taxonomic scope" value="Bacteria"/>
</dbReference>
<dbReference type="HOGENOM" id="CLU_2165412_0_0_4"/>
<dbReference type="KEGG" id="app:CAP2UW1_1104"/>
<accession>C7RQU0</accession>
<evidence type="ECO:0000313" key="1">
    <source>
        <dbReference type="EMBL" id="ACV34438.1"/>
    </source>
</evidence>
<dbReference type="OrthoDB" id="5296483at2"/>
<organism evidence="1">
    <name type="scientific">Accumulibacter regalis</name>
    <dbReference type="NCBI Taxonomy" id="522306"/>
    <lineage>
        <taxon>Bacteria</taxon>
        <taxon>Pseudomonadati</taxon>
        <taxon>Pseudomonadota</taxon>
        <taxon>Betaproteobacteria</taxon>
        <taxon>Candidatus Accumulibacter</taxon>
    </lineage>
</organism>
<proteinExistence type="predicted"/>
<reference evidence="1" key="1">
    <citation type="submission" date="2009-08" db="EMBL/GenBank/DDBJ databases">
        <authorList>
            <consortium name="US DOE Joint Genome Institute"/>
            <person name="Lucas S."/>
            <person name="Copeland A."/>
            <person name="Lapidus A."/>
            <person name="Glavina del Rio T."/>
            <person name="Dalin E."/>
            <person name="Tice H."/>
            <person name="Bruce D."/>
            <person name="Barry K."/>
            <person name="Pitluck S."/>
            <person name="Lowry S."/>
            <person name="Larimer F."/>
            <person name="Land M."/>
            <person name="Hauser L."/>
            <person name="Kyrpides N."/>
            <person name="Ivanova N."/>
            <person name="McMahon K.D."/>
            <person name="Hugenholtz P."/>
        </authorList>
    </citation>
    <scope>NUCLEOTIDE SEQUENCE</scope>
    <source>
        <strain evidence="1">UW-1</strain>
    </source>
</reference>
<dbReference type="AlphaFoldDB" id="C7RQU0"/>
<gene>
    <name evidence="1" type="ordered locus">CAP2UW1_1104</name>
</gene>
<dbReference type="EMBL" id="CP001715">
    <property type="protein sequence ID" value="ACV34438.1"/>
    <property type="molecule type" value="Genomic_DNA"/>
</dbReference>
<dbReference type="STRING" id="522306.CAP2UW1_1104"/>
<sequence length="110" mass="11394">MLAKLSQLPVDLPVPIDDGAASHLQGLRLPGLALPGTHGASVKLVGLAGCWVIPVCSMTGRPDVPLPDGWDGIPGARGCRPQSCGFRHYHAELRANTREVASAVPEAAPS</sequence>
<protein>
    <submittedName>
        <fullName evidence="1">Uncharacterized protein</fullName>
    </submittedName>
</protein>
<name>C7RQU0_ACCRE</name>